<dbReference type="Pfam" id="PF17184">
    <property type="entry name" value="Rit1_C"/>
    <property type="match status" value="1"/>
</dbReference>
<sequence length="834" mass="94165">MAANSEDPMMTTRDSIYKAARSIKRRDNSLYNALRSIYQDSIFVHEISQLWPKLPLVANLRCGLWYSPKFDATCYFKSTDGHTNNLSFNTSRLNLHLPLLAGEKGGCIIIDSTRKGKRFPDSMSKTIPIWSCVLNRSIFNHWKRLCNIDAGLTSDDGEKIRELLDKWECSLHLPLWVSNTERASIEARLDEWTSQLDESGADIATLASSLRKPLRPLWVSQKTVIWLNEVPDHDSWDFTPLILVSASASGELQNRTSSEFSWNYIPGAGDDEESWARGLSPNVFWTHVDDIIHSGPDLCNQKVAEIVENDRVYRAQRGQEAPQVVVKCSKSNGVVNHAKSGEIISLTPQKPKVDEESLVFWLASTNLAVGASQVAGKVTSIDCILNCDQNPISVPVSYFEEHLHLPMKGSKFDRISISRNLRAAVNFAKLKMSSGKKVLVCCQDGEDISICVCLAILMSLFNEEGNFDGGKSFEEKSITKMDMRRMLIFICKYAVNARPSRGNLKQVFGFLSSQRENSDYLVTMDIIEDPKESSLQTVSVLGKLGPFGFVSLQNDTNLGKSYVKKTSILEQSKNLEKELRIMLRFHNNPFIVRASSDHLHFVTNTKSMSLCYIYMEYASLGNLNKMISDAGGRLPEDSVRRATRMILQGLKALHSEGYVHCDLKPSNVLVFPSNTLGEPWDLKLAGFCLSKEPTMDSKLLFPGTLEEYMPPEAIEQDRFVGQDKLIGPARDIWSLGRIVLRMFGGIPVEVRGSNTWRLYEDISPEATDFVRRCLAWRPSNRATVDELLDHPFAAEKLPFLLSFLRVPSFIRRIAMEKLYVRHEELIPKPQGLLW</sequence>
<gene>
    <name evidence="2" type="ORF">AARE701A_LOCUS11048</name>
</gene>
<dbReference type="GO" id="GO:0004672">
    <property type="term" value="F:protein kinase activity"/>
    <property type="evidence" value="ECO:0007669"/>
    <property type="project" value="InterPro"/>
</dbReference>
<dbReference type="PROSITE" id="PS50011">
    <property type="entry name" value="PROTEIN_KINASE_DOM"/>
    <property type="match status" value="1"/>
</dbReference>
<dbReference type="GO" id="GO:0005737">
    <property type="term" value="C:cytoplasm"/>
    <property type="evidence" value="ECO:0007669"/>
    <property type="project" value="TreeGrafter"/>
</dbReference>
<dbReference type="SUPFAM" id="SSF56112">
    <property type="entry name" value="Protein kinase-like (PK-like)"/>
    <property type="match status" value="1"/>
</dbReference>
<dbReference type="SUPFAM" id="SSF52799">
    <property type="entry name" value="(Phosphotyrosine protein) phosphatases II"/>
    <property type="match status" value="1"/>
</dbReference>
<dbReference type="AlphaFoldDB" id="A0A8S2A8K8"/>
<dbReference type="GO" id="GO:0043399">
    <property type="term" value="F:tRNA adenosine(64)-2'-O-ribosylphosphate transferase activity"/>
    <property type="evidence" value="ECO:0007669"/>
    <property type="project" value="InterPro"/>
</dbReference>
<dbReference type="InterPro" id="IPR007306">
    <property type="entry name" value="Rit1"/>
</dbReference>
<organism evidence="2 3">
    <name type="scientific">Arabidopsis arenosa</name>
    <name type="common">Sand rock-cress</name>
    <name type="synonym">Cardaminopsis arenosa</name>
    <dbReference type="NCBI Taxonomy" id="38785"/>
    <lineage>
        <taxon>Eukaryota</taxon>
        <taxon>Viridiplantae</taxon>
        <taxon>Streptophyta</taxon>
        <taxon>Embryophyta</taxon>
        <taxon>Tracheophyta</taxon>
        <taxon>Spermatophyta</taxon>
        <taxon>Magnoliopsida</taxon>
        <taxon>eudicotyledons</taxon>
        <taxon>Gunneridae</taxon>
        <taxon>Pentapetalae</taxon>
        <taxon>rosids</taxon>
        <taxon>malvids</taxon>
        <taxon>Brassicales</taxon>
        <taxon>Brassicaceae</taxon>
        <taxon>Camelineae</taxon>
        <taxon>Arabidopsis</taxon>
    </lineage>
</organism>
<dbReference type="Proteomes" id="UP000682877">
    <property type="component" value="Chromosome 4"/>
</dbReference>
<dbReference type="InterPro" id="IPR033449">
    <property type="entry name" value="Rit1_N"/>
</dbReference>
<dbReference type="EMBL" id="LR999454">
    <property type="protein sequence ID" value="CAE6041465.1"/>
    <property type="molecule type" value="Genomic_DNA"/>
</dbReference>
<proteinExistence type="predicted"/>
<dbReference type="InterPro" id="IPR008271">
    <property type="entry name" value="Ser/Thr_kinase_AS"/>
</dbReference>
<dbReference type="PANTHER" id="PTHR31811:SF0">
    <property type="entry name" value="TRNA A64-2'-O-RIBOSYLPHOSPHATE TRANSFERASE"/>
    <property type="match status" value="1"/>
</dbReference>
<dbReference type="InterPro" id="IPR000719">
    <property type="entry name" value="Prot_kinase_dom"/>
</dbReference>
<evidence type="ECO:0000259" key="1">
    <source>
        <dbReference type="PROSITE" id="PS50011"/>
    </source>
</evidence>
<accession>A0A8S2A8K8</accession>
<dbReference type="Gene3D" id="3.90.190.10">
    <property type="entry name" value="Protein tyrosine phosphatase superfamily"/>
    <property type="match status" value="1"/>
</dbReference>
<dbReference type="Pfam" id="PF04179">
    <property type="entry name" value="Init_tRNA_PT"/>
    <property type="match status" value="1"/>
</dbReference>
<dbReference type="InterPro" id="IPR029021">
    <property type="entry name" value="Prot-tyrosine_phosphatase-like"/>
</dbReference>
<dbReference type="GO" id="GO:0019988">
    <property type="term" value="P:charged-tRNA amino acid modification"/>
    <property type="evidence" value="ECO:0007669"/>
    <property type="project" value="InterPro"/>
</dbReference>
<dbReference type="InterPro" id="IPR011009">
    <property type="entry name" value="Kinase-like_dom_sf"/>
</dbReference>
<dbReference type="GO" id="GO:0005524">
    <property type="term" value="F:ATP binding"/>
    <property type="evidence" value="ECO:0007669"/>
    <property type="project" value="InterPro"/>
</dbReference>
<feature type="domain" description="Protein kinase" evidence="1">
    <location>
        <begin position="493"/>
        <end position="793"/>
    </location>
</feature>
<name>A0A8S2A8K8_ARAAE</name>
<protein>
    <recommendedName>
        <fullName evidence="1">Protein kinase domain-containing protein</fullName>
    </recommendedName>
</protein>
<dbReference type="InterPro" id="IPR033421">
    <property type="entry name" value="Rit1_DUSP-like"/>
</dbReference>
<evidence type="ECO:0000313" key="2">
    <source>
        <dbReference type="EMBL" id="CAE6041465.1"/>
    </source>
</evidence>
<keyword evidence="3" id="KW-1185">Reference proteome</keyword>
<reference evidence="2" key="1">
    <citation type="submission" date="2021-01" db="EMBL/GenBank/DDBJ databases">
        <authorList>
            <person name="Bezrukov I."/>
        </authorList>
    </citation>
    <scope>NUCLEOTIDE SEQUENCE</scope>
</reference>
<evidence type="ECO:0000313" key="3">
    <source>
        <dbReference type="Proteomes" id="UP000682877"/>
    </source>
</evidence>
<dbReference type="PROSITE" id="PS00108">
    <property type="entry name" value="PROTEIN_KINASE_ST"/>
    <property type="match status" value="1"/>
</dbReference>
<dbReference type="SMART" id="SM00220">
    <property type="entry name" value="S_TKc"/>
    <property type="match status" value="1"/>
</dbReference>
<dbReference type="Pfam" id="PF00069">
    <property type="entry name" value="Pkinase"/>
    <property type="match status" value="1"/>
</dbReference>
<dbReference type="PANTHER" id="PTHR31811">
    <property type="entry name" value="TRNA A64-2'-O-RIBOSYLPHOSPHATE TRANSFERASE"/>
    <property type="match status" value="1"/>
</dbReference>
<dbReference type="Gene3D" id="1.10.510.10">
    <property type="entry name" value="Transferase(Phosphotransferase) domain 1"/>
    <property type="match status" value="1"/>
</dbReference>